<dbReference type="AlphaFoldDB" id="A0A845B2K1"/>
<proteinExistence type="predicted"/>
<dbReference type="InterPro" id="IPR029058">
    <property type="entry name" value="AB_hydrolase_fold"/>
</dbReference>
<evidence type="ECO:0000313" key="6">
    <source>
        <dbReference type="Proteomes" id="UP000431922"/>
    </source>
</evidence>
<keyword evidence="1" id="KW-0378">Hydrolase</keyword>
<comment type="caution">
    <text evidence="5">The sequence shown here is derived from an EMBL/GenBank/DDBJ whole genome shotgun (WGS) entry which is preliminary data.</text>
</comment>
<dbReference type="Pfam" id="PF00930">
    <property type="entry name" value="DPPIV_N"/>
    <property type="match status" value="1"/>
</dbReference>
<accession>A0A845B2K1</accession>
<dbReference type="GO" id="GO:0004252">
    <property type="term" value="F:serine-type endopeptidase activity"/>
    <property type="evidence" value="ECO:0007669"/>
    <property type="project" value="TreeGrafter"/>
</dbReference>
<evidence type="ECO:0000259" key="4">
    <source>
        <dbReference type="Pfam" id="PF00930"/>
    </source>
</evidence>
<evidence type="ECO:0000313" key="5">
    <source>
        <dbReference type="EMBL" id="MXP44548.1"/>
    </source>
</evidence>
<protein>
    <submittedName>
        <fullName evidence="5">Prolyl oligopeptidase family serine peptidase</fullName>
    </submittedName>
</protein>
<dbReference type="Gene3D" id="3.40.50.1820">
    <property type="entry name" value="alpha/beta hydrolase"/>
    <property type="match status" value="1"/>
</dbReference>
<dbReference type="EMBL" id="WTYL01000002">
    <property type="protein sequence ID" value="MXP44548.1"/>
    <property type="molecule type" value="Genomic_DNA"/>
</dbReference>
<evidence type="ECO:0000259" key="3">
    <source>
        <dbReference type="Pfam" id="PF00326"/>
    </source>
</evidence>
<dbReference type="Pfam" id="PF07676">
    <property type="entry name" value="PD40"/>
    <property type="match status" value="3"/>
</dbReference>
<sequence length="665" mass="72480">MLSQYAIAAPVEDLDAALAMPVASDLVGAEQAERFAWVENVAGVRNIWIGGPDETARPVTTFRSDDGFAIYDLKLSPDGKRLAFVRGGDGEFADGAIPNPGNAAQLPQQQVMILSLAGGSPRVIGQGQSPVFAPDGKIAFIRRNVIWLWQQGQRAREIAQVRGSIGNLRFSPDGKQLLFVNNRGDHAYTALYEIGSPRVRYISPGLSFAADPTFSPDGTKVAFIKYREPPARGDDGTPSYWSIEVADAATGDARTVWRAPAGKGGRYAGTRQQNLFWTADNRLLFPWERNGWLHVYEIAADGTGDAVELTSGEFEVETFMLDPDGQSLLFVGNVAEPDRHRLWRVARGKAPERVTETLGIESYPAIAGRAVALIATDEDSPAYVGLATGSNYALRPDLSLRGAVVPKSVTFRADDGATVYAQLYEGRGAGPRPALVYLHGGPRRQMLTGFHPSSYYSKAYALNQHFAAQGYTVLSVNYRSGTGYGLAFRDAPGIARDGASEYRDVIAAGRWLADRKGEIDPSRIGVWGGSWGGYLTALALARDSSLFAAGVDFHGVHTMLRDLPPSLSPAEQIEARQLQWDSSPFGALDTWESPVLIIHGDDDANVPFFQSPLLARELAARGVPFEELVFPDERHSFLRHSNWLASYRATADFLDRHVKQRTTPP</sequence>
<keyword evidence="2" id="KW-0645">Protease</keyword>
<reference evidence="5 6" key="1">
    <citation type="submission" date="2019-12" db="EMBL/GenBank/DDBJ databases">
        <title>Genomic-based taxomic classification of the family Erythrobacteraceae.</title>
        <authorList>
            <person name="Xu L."/>
        </authorList>
    </citation>
    <scope>NUCLEOTIDE SEQUENCE [LARGE SCALE GENOMIC DNA]</scope>
    <source>
        <strain evidence="5 6">KCTC 42453</strain>
    </source>
</reference>
<feature type="domain" description="Peptidase S9 prolyl oligopeptidase catalytic" evidence="3">
    <location>
        <begin position="464"/>
        <end position="660"/>
    </location>
</feature>
<dbReference type="OrthoDB" id="1094230at2"/>
<keyword evidence="6" id="KW-1185">Reference proteome</keyword>
<dbReference type="InterPro" id="IPR011659">
    <property type="entry name" value="WD40"/>
</dbReference>
<evidence type="ECO:0000256" key="2">
    <source>
        <dbReference type="ARBA" id="ARBA00022825"/>
    </source>
</evidence>
<dbReference type="InterPro" id="IPR011042">
    <property type="entry name" value="6-blade_b-propeller_TolB-like"/>
</dbReference>
<dbReference type="Pfam" id="PF00326">
    <property type="entry name" value="Peptidase_S9"/>
    <property type="match status" value="1"/>
</dbReference>
<dbReference type="RefSeq" id="WP_160756128.1">
    <property type="nucleotide sequence ID" value="NZ_WTYL01000002.1"/>
</dbReference>
<name>A0A845B2K1_9SPHN</name>
<feature type="domain" description="Dipeptidylpeptidase IV N-terminal" evidence="4">
    <location>
        <begin position="262"/>
        <end position="361"/>
    </location>
</feature>
<organism evidence="5 6">
    <name type="scientific">Allopontixanthobacter sediminis</name>
    <dbReference type="NCBI Taxonomy" id="1689985"/>
    <lineage>
        <taxon>Bacteria</taxon>
        <taxon>Pseudomonadati</taxon>
        <taxon>Pseudomonadota</taxon>
        <taxon>Alphaproteobacteria</taxon>
        <taxon>Sphingomonadales</taxon>
        <taxon>Erythrobacteraceae</taxon>
        <taxon>Allopontixanthobacter</taxon>
    </lineage>
</organism>
<dbReference type="PANTHER" id="PTHR42776:SF27">
    <property type="entry name" value="DIPEPTIDYL PEPTIDASE FAMILY MEMBER 6"/>
    <property type="match status" value="1"/>
</dbReference>
<dbReference type="PANTHER" id="PTHR42776">
    <property type="entry name" value="SERINE PEPTIDASE S9 FAMILY MEMBER"/>
    <property type="match status" value="1"/>
</dbReference>
<dbReference type="SUPFAM" id="SSF53474">
    <property type="entry name" value="alpha/beta-Hydrolases"/>
    <property type="match status" value="1"/>
</dbReference>
<dbReference type="Proteomes" id="UP000431922">
    <property type="component" value="Unassembled WGS sequence"/>
</dbReference>
<evidence type="ECO:0000256" key="1">
    <source>
        <dbReference type="ARBA" id="ARBA00022801"/>
    </source>
</evidence>
<gene>
    <name evidence="5" type="ORF">GRI65_08770</name>
</gene>
<dbReference type="InterPro" id="IPR002469">
    <property type="entry name" value="Peptidase_S9B_N"/>
</dbReference>
<dbReference type="GO" id="GO:0006508">
    <property type="term" value="P:proteolysis"/>
    <property type="evidence" value="ECO:0007669"/>
    <property type="project" value="InterPro"/>
</dbReference>
<keyword evidence="2" id="KW-0720">Serine protease</keyword>
<dbReference type="SUPFAM" id="SSF82171">
    <property type="entry name" value="DPP6 N-terminal domain-like"/>
    <property type="match status" value="1"/>
</dbReference>
<dbReference type="InterPro" id="IPR001375">
    <property type="entry name" value="Peptidase_S9_cat"/>
</dbReference>
<dbReference type="Gene3D" id="2.120.10.30">
    <property type="entry name" value="TolB, C-terminal domain"/>
    <property type="match status" value="2"/>
</dbReference>